<gene>
    <name evidence="1" type="ORF">COY51_04280</name>
</gene>
<proteinExistence type="predicted"/>
<dbReference type="EMBL" id="PFMS01000070">
    <property type="protein sequence ID" value="PIZ15785.1"/>
    <property type="molecule type" value="Genomic_DNA"/>
</dbReference>
<reference evidence="2" key="1">
    <citation type="submission" date="2017-09" db="EMBL/GenBank/DDBJ databases">
        <title>Depth-based differentiation of microbial function through sediment-hosted aquifers and enrichment of novel symbionts in the deep terrestrial subsurface.</title>
        <authorList>
            <person name="Probst A.J."/>
            <person name="Ladd B."/>
            <person name="Jarett J.K."/>
            <person name="Geller-Mcgrath D.E."/>
            <person name="Sieber C.M.K."/>
            <person name="Emerson J.B."/>
            <person name="Anantharaman K."/>
            <person name="Thomas B.C."/>
            <person name="Malmstrom R."/>
            <person name="Stieglmeier M."/>
            <person name="Klingl A."/>
            <person name="Woyke T."/>
            <person name="Ryan C.M."/>
            <person name="Banfield J.F."/>
        </authorList>
    </citation>
    <scope>NUCLEOTIDE SEQUENCE [LARGE SCALE GENOMIC DNA]</scope>
</reference>
<comment type="caution">
    <text evidence="1">The sequence shown here is derived from an EMBL/GenBank/DDBJ whole genome shotgun (WGS) entry which is preliminary data.</text>
</comment>
<organism evidence="1 2">
    <name type="scientific">Candidatus Desantisbacteria bacterium CG_4_10_14_0_8_um_filter_39_17</name>
    <dbReference type="NCBI Taxonomy" id="1974542"/>
    <lineage>
        <taxon>Bacteria</taxon>
        <taxon>Candidatus Desantisiibacteriota</taxon>
    </lineage>
</organism>
<protein>
    <submittedName>
        <fullName evidence="1">YkgJ family cysteine cluster protein</fullName>
    </submittedName>
</protein>
<dbReference type="AlphaFoldDB" id="A0A2H9PAY8"/>
<evidence type="ECO:0000313" key="2">
    <source>
        <dbReference type="Proteomes" id="UP000234145"/>
    </source>
</evidence>
<evidence type="ECO:0000313" key="1">
    <source>
        <dbReference type="EMBL" id="PIZ15785.1"/>
    </source>
</evidence>
<accession>A0A2H9PAY8</accession>
<sequence length="181" mass="21744">MEIDLEKIKKLAKEKDEENWRFRNFLKGRDSKEIDSLVHKLYQKISKEIDCKKCGNCCKTLSPTFDKKDIEKLSKHLKISPGRFEKQYLIRDKDLGKLKIKEEPCPFLKDKICTVEKWKPQECREYPYLHKKDFTSRLTKVIDNYSVCPIVFNVYEYLKDRLLSHQDFNDFDVNEDFDDFG</sequence>
<name>A0A2H9PAY8_9BACT</name>
<dbReference type="Proteomes" id="UP000234145">
    <property type="component" value="Unassembled WGS sequence"/>
</dbReference>
<dbReference type="InterPro" id="IPR005358">
    <property type="entry name" value="Puta_zinc/iron-chelating_dom"/>
</dbReference>
<dbReference type="Pfam" id="PF03692">
    <property type="entry name" value="CxxCxxCC"/>
    <property type="match status" value="1"/>
</dbReference>